<evidence type="ECO:0000313" key="13">
    <source>
        <dbReference type="Proteomes" id="UP000717515"/>
    </source>
</evidence>
<dbReference type="Gene3D" id="3.40.30.10">
    <property type="entry name" value="Glutaredoxin"/>
    <property type="match status" value="1"/>
</dbReference>
<evidence type="ECO:0000256" key="7">
    <source>
        <dbReference type="SAM" id="MobiDB-lite"/>
    </source>
</evidence>
<feature type="region of interest" description="Disordered" evidence="7">
    <location>
        <begin position="210"/>
        <end position="238"/>
    </location>
</feature>
<feature type="region of interest" description="Disordered" evidence="7">
    <location>
        <begin position="910"/>
        <end position="932"/>
    </location>
</feature>
<feature type="region of interest" description="Disordered" evidence="7">
    <location>
        <begin position="1666"/>
        <end position="1752"/>
    </location>
</feature>
<dbReference type="SUPFAM" id="SSF52833">
    <property type="entry name" value="Thioredoxin-like"/>
    <property type="match status" value="1"/>
</dbReference>
<dbReference type="InterPro" id="IPR010565">
    <property type="entry name" value="Muskelin_N"/>
</dbReference>
<dbReference type="PANTHER" id="PTHR15526:SF5">
    <property type="entry name" value="MUSKELIN"/>
    <property type="match status" value="1"/>
</dbReference>
<feature type="compositionally biased region" description="Basic residues" evidence="7">
    <location>
        <begin position="1329"/>
        <end position="1338"/>
    </location>
</feature>
<keyword evidence="3 8" id="KW-0812">Transmembrane</keyword>
<dbReference type="InterPro" id="IPR008979">
    <property type="entry name" value="Galactose-bd-like_sf"/>
</dbReference>
<comment type="subcellular location">
    <subcellularLocation>
        <location evidence="1">Membrane</location>
    </subcellularLocation>
</comment>
<proteinExistence type="predicted"/>
<dbReference type="PANTHER" id="PTHR15526">
    <property type="entry name" value="MUSKELIN"/>
    <property type="match status" value="1"/>
</dbReference>
<feature type="domain" description="Attractin/MKLN-like beta-propeller" evidence="11">
    <location>
        <begin position="1336"/>
        <end position="1610"/>
    </location>
</feature>
<evidence type="ECO:0000259" key="11">
    <source>
        <dbReference type="Pfam" id="PF24981"/>
    </source>
</evidence>
<dbReference type="PROSITE" id="PS50896">
    <property type="entry name" value="LISH"/>
    <property type="match status" value="1"/>
</dbReference>
<feature type="domain" description="Amino acid transporter transmembrane" evidence="9">
    <location>
        <begin position="327"/>
        <end position="704"/>
    </location>
</feature>
<dbReference type="InterPro" id="IPR056737">
    <property type="entry name" value="Beta-prop_ATRN-MKLN-like"/>
</dbReference>
<evidence type="ECO:0000256" key="3">
    <source>
        <dbReference type="ARBA" id="ARBA00022692"/>
    </source>
</evidence>
<feature type="transmembrane region" description="Helical" evidence="8">
    <location>
        <begin position="442"/>
        <end position="460"/>
    </location>
</feature>
<dbReference type="InterPro" id="IPR052456">
    <property type="entry name" value="CTLH_complex_component"/>
</dbReference>
<dbReference type="Pfam" id="PF06999">
    <property type="entry name" value="Suc_Fer-like"/>
    <property type="match status" value="1"/>
</dbReference>
<dbReference type="CDD" id="cd03062">
    <property type="entry name" value="TRX_Fd_Sucrase"/>
    <property type="match status" value="1"/>
</dbReference>
<feature type="compositionally biased region" description="Polar residues" evidence="7">
    <location>
        <begin position="1706"/>
        <end position="1728"/>
    </location>
</feature>
<evidence type="ECO:0000256" key="6">
    <source>
        <dbReference type="ARBA" id="ARBA00023136"/>
    </source>
</evidence>
<feature type="compositionally biased region" description="Polar residues" evidence="7">
    <location>
        <begin position="1792"/>
        <end position="1803"/>
    </location>
</feature>
<feature type="transmembrane region" description="Helical" evidence="8">
    <location>
        <begin position="686"/>
        <end position="708"/>
    </location>
</feature>
<comment type="caution">
    <text evidence="12">The sequence shown here is derived from an EMBL/GenBank/DDBJ whole genome shotgun (WGS) entry which is preliminary data.</text>
</comment>
<sequence length="2266" mass="250421">MSTPPRPMNFLAADSSSERRASQDLLSSSPHRDATTRLLSSSPSVPPFFNRPASRGSNASIHGEGQTPSSSWRSPSTLHNYRAEDAGSSTEALHSTAAGQRTGVDSSSNSIHGSYSGHLGQADSSNSGVLDIPADEASKVVKKHLVLNSASRDSLDSDRNGSTGPGAGPSSTSGGHHDGTGPSELVDYTTAFKLPGGAITRDVYKWQADQENEQNRRGRSRSFHLPRPMEPSVSTLKQPGGMRRYHMIMKAEAHGRQANVFTKSFIDFLAMYGHFAGEDLDDEEGGDFERAVYDEEEGEDQGPGAGPSGTEVTPLIPKSQQVPQGDATPAKAVFLLLKSFVGTGIMFLPRAFNNGGILFSSLFLIAIAAISLFSFLLLVESRQVVPASFGDIGGHLYGPSMRLSVLFAIAISQIGFVCAYMSFVATNLEALAKNVLDTTDMYPSYFFVLVQLIVFIPLSLIRNIARLSFTAVVADIFICFGLVYLYYFDIFTLATNGLSDVVLFNPKDFALFIGTAVFTFEGIGLIIPITESMKEPEKFPKVLTGVMIGITILFTSLGALSYAAFGSKTQTVVLLNLPQQSHLVQSVQALYSIAIMLSIPLQLFPAIRIMENCLFTRSGKYNMLVKWQKNFFRVLSLFLCAAIAIWAGDDLDKFVSIVGSVACIPLAYIFPAMFHYKTHPNRRSRIFSVLLFAFGCITMVYTTVLATLVIERQNVLPPRFYNSIISELILLISLAFFHSDMNLVQGLILKAKMLAVGIQEEDLSASRFVSISDCHGCETPCADEDHPHYPSYLKINPDKPLLYSVKPYTRHVLISTGQEDWPAHIEDDKGSLAYHLSRAIDEGQRKIRDSGRSPAKILLTNSSRKAENWEGPGWQVIVLPDHIVVNNVTPEQCPDFFDAFLAQEVGQSSLGTTLSNGSEEDPSKSDGEDREAGEVVIAGAGAQRWQPKAAVMLCSHKKRDKRCGVTAPILRRELTRVLRSKDLLGDGEGDVELWLVSHIGGHKFAGNVIVHRSEGMAVWYGRVEPCHSQAIVEATIERGEVIRDLYRGCMDGSFQPTLKTACMASKKQGDYLTALAIMRPCVLDYDVHSCSSYSASYLPENIKTNNPQDQSSRWSSGSNNQMQYIMIKLKSMAIAHTITFGKYHKVHVCNLKEFKVYGGLTTSNMTELLHTGLRNDHEPETFLLKHKTNAVVFPCQYIKIVPLMAWGANFNFSVWHVEVKGIPDPVLVQEAYFQYINFRETESVRLCLKHFRQRKLFDAFKALQERTHIQLEDPLLTKLHQELVLRGNFKRAEELMMEAAQRGLFDEYIRAYDYKPIWKRLGPNAPHQGVHHHHHSHQSVHMEKSPRHRGGHQMCIDTKRGYVYLMGGWDGARDLADFWAYHIPSQTWILISADTSLQGGPSARSCHKICYSPQHQALFLLGKYVDPDNRSKVDLSPDFWRFDIDPASPPHGRWTKICANTAVMNGPELIYDHQMCLDPVSQTLYIFGGRVVHLDKNVHHYSGLYSYHIPSGSWRLLRADNHPSPKQDGGIVLRSRIGHSMLYDEMMRSLVIFAGQMNKDYLSDFYVYDIAADRVIEVCKDYNKQGGPEAGFTQRATISSKGREIYVLSGLVKDRALGAETVKNSFWVFKLPCEDQMDAIRDVQHALADAKASGAIGSLKSIMTHGRSLSEHPEQEESGAGGSSRAGTGRKNVHEDVPPGCPEPSLASQGQSRVSGSAPRSTASSPAYQESKDDSMTGRRSGFGSLSATPSSSSVHAIRFANESAVPLVPPQSMERQGGGPNTREGVVPSLSFDSPPSFTVQDSEQDPGLRGRRSPSVPKAHPSAMNKEPMSLAYVLSDQGSWQKIFQNSNPEQGEPCEPEPVPRYAHQLVYDDENEVQYLFGGNPGEQGNMSKRLDDFWELRLYRPKPEQILRKAKYLLRTQQFKELCLRPETSVLTSTTATSESPGVANVQHTVRPSVTPMRHPSRGGLRDDGSHGPLLIQRGTLEHQDQSCRALKFLQTELSCVVDHSNTGESEDFKALIRGLVLGAFSPTAGITSTLTSYKVASSRATGQHTTNGTGAHAGHSLKTSVLLAPSPVASPALGSIGSMMYSPNASPHHTLGMRPFLASPNHGTFDEHAFEFNEPTIDERHETQSAEDTSMRDSFLPQPSSQPRLHASAPGTIDLRGLDQNGDRIYLSDDGDDLETASEETRDFEASERRESREVDDEVYMDEAEYEDIGNDDDLDPATRALYRDRTLLYEKLLDFFAEAVKQPKGDLTDLVKVG</sequence>
<feature type="region of interest" description="Disordered" evidence="7">
    <location>
        <begin position="150"/>
        <end position="185"/>
    </location>
</feature>
<feature type="transmembrane region" description="Helical" evidence="8">
    <location>
        <begin position="589"/>
        <end position="610"/>
    </location>
</feature>
<dbReference type="Pfam" id="PF06588">
    <property type="entry name" value="Muskelin_N"/>
    <property type="match status" value="1"/>
</dbReference>
<dbReference type="InterPro" id="IPR013057">
    <property type="entry name" value="AA_transpt_TM"/>
</dbReference>
<dbReference type="Gene3D" id="1.20.1740.10">
    <property type="entry name" value="Amino acid/polyamine transporter I"/>
    <property type="match status" value="1"/>
</dbReference>
<feature type="compositionally biased region" description="Polar residues" evidence="7">
    <location>
        <begin position="55"/>
        <end position="79"/>
    </location>
</feature>
<feature type="region of interest" description="Disordered" evidence="7">
    <location>
        <begin position="294"/>
        <end position="313"/>
    </location>
</feature>
<dbReference type="GO" id="GO:0005737">
    <property type="term" value="C:cytoplasm"/>
    <property type="evidence" value="ECO:0007669"/>
    <property type="project" value="TreeGrafter"/>
</dbReference>
<dbReference type="Gene3D" id="2.120.10.80">
    <property type="entry name" value="Kelch-type beta propeller"/>
    <property type="match status" value="1"/>
</dbReference>
<feature type="transmembrane region" description="Helical" evidence="8">
    <location>
        <begin position="400"/>
        <end position="422"/>
    </location>
</feature>
<feature type="compositionally biased region" description="Low complexity" evidence="7">
    <location>
        <begin position="106"/>
        <end position="118"/>
    </location>
</feature>
<organism evidence="12 13">
    <name type="scientific">Mortierella alpina</name>
    <name type="common">Oleaginous fungus</name>
    <name type="synonym">Mortierella renispora</name>
    <dbReference type="NCBI Taxonomy" id="64518"/>
    <lineage>
        <taxon>Eukaryota</taxon>
        <taxon>Fungi</taxon>
        <taxon>Fungi incertae sedis</taxon>
        <taxon>Mucoromycota</taxon>
        <taxon>Mortierellomycotina</taxon>
        <taxon>Mortierellomycetes</taxon>
        <taxon>Mortierellales</taxon>
        <taxon>Mortierellaceae</taxon>
        <taxon>Mortierella</taxon>
    </lineage>
</organism>
<evidence type="ECO:0000256" key="8">
    <source>
        <dbReference type="SAM" id="Phobius"/>
    </source>
</evidence>
<dbReference type="Pfam" id="PF01490">
    <property type="entry name" value="Aa_trans"/>
    <property type="match status" value="1"/>
</dbReference>
<accession>A0A9P8A3I0</accession>
<feature type="compositionally biased region" description="Polar residues" evidence="7">
    <location>
        <begin position="1939"/>
        <end position="1958"/>
    </location>
</feature>
<keyword evidence="5 8" id="KW-1133">Transmembrane helix</keyword>
<feature type="region of interest" description="Disordered" evidence="7">
    <location>
        <begin position="2131"/>
        <end position="2205"/>
    </location>
</feature>
<dbReference type="Gene3D" id="2.60.120.260">
    <property type="entry name" value="Galactose-binding domain-like"/>
    <property type="match status" value="1"/>
</dbReference>
<evidence type="ECO:0000256" key="1">
    <source>
        <dbReference type="ARBA" id="ARBA00004370"/>
    </source>
</evidence>
<dbReference type="InterPro" id="IPR036249">
    <property type="entry name" value="Thioredoxin-like_sf"/>
</dbReference>
<feature type="transmembrane region" description="Helical" evidence="8">
    <location>
        <begin position="467"/>
        <end position="489"/>
    </location>
</feature>
<feature type="compositionally biased region" description="Polar residues" evidence="7">
    <location>
        <begin position="87"/>
        <end position="105"/>
    </location>
</feature>
<feature type="transmembrane region" description="Helical" evidence="8">
    <location>
        <begin position="509"/>
        <end position="530"/>
    </location>
</feature>
<feature type="region of interest" description="Disordered" evidence="7">
    <location>
        <begin position="1"/>
        <end position="130"/>
    </location>
</feature>
<evidence type="ECO:0000256" key="4">
    <source>
        <dbReference type="ARBA" id="ARBA00022737"/>
    </source>
</evidence>
<gene>
    <name evidence="12" type="ORF">KVV02_005235</name>
</gene>
<dbReference type="SUPFAM" id="SSF49785">
    <property type="entry name" value="Galactose-binding domain-like"/>
    <property type="match status" value="1"/>
</dbReference>
<keyword evidence="4" id="KW-0677">Repeat</keyword>
<dbReference type="InterPro" id="IPR015915">
    <property type="entry name" value="Kelch-typ_b-propeller"/>
</dbReference>
<feature type="region of interest" description="Disordered" evidence="7">
    <location>
        <begin position="1766"/>
        <end position="1828"/>
    </location>
</feature>
<feature type="transmembrane region" description="Helical" evidence="8">
    <location>
        <begin position="542"/>
        <end position="565"/>
    </location>
</feature>
<feature type="compositionally biased region" description="Basic and acidic residues" evidence="7">
    <location>
        <begin position="921"/>
        <end position="932"/>
    </location>
</feature>
<dbReference type="Proteomes" id="UP000717515">
    <property type="component" value="Unassembled WGS sequence"/>
</dbReference>
<dbReference type="InterPro" id="IPR006594">
    <property type="entry name" value="LisH"/>
</dbReference>
<dbReference type="SUPFAM" id="SSF117281">
    <property type="entry name" value="Kelch motif"/>
    <property type="match status" value="1"/>
</dbReference>
<keyword evidence="6 8" id="KW-0472">Membrane</keyword>
<evidence type="ECO:0000259" key="9">
    <source>
        <dbReference type="Pfam" id="PF01490"/>
    </source>
</evidence>
<reference evidence="12" key="1">
    <citation type="submission" date="2021-07" db="EMBL/GenBank/DDBJ databases">
        <title>Draft genome of Mortierella alpina, strain LL118, isolated from an aspen leaf litter sample.</title>
        <authorList>
            <person name="Yang S."/>
            <person name="Vinatzer B.A."/>
        </authorList>
    </citation>
    <scope>NUCLEOTIDE SEQUENCE</scope>
    <source>
        <strain evidence="12">LL118</strain>
    </source>
</reference>
<dbReference type="Pfam" id="PF24981">
    <property type="entry name" value="Beta-prop_ATRN-LZTR1"/>
    <property type="match status" value="1"/>
</dbReference>
<protein>
    <recommendedName>
        <fullName evidence="14">Vacuolar amino acid transporter 3</fullName>
    </recommendedName>
</protein>
<evidence type="ECO:0008006" key="14">
    <source>
        <dbReference type="Google" id="ProtNLM"/>
    </source>
</evidence>
<dbReference type="GO" id="GO:0016020">
    <property type="term" value="C:membrane"/>
    <property type="evidence" value="ECO:0007669"/>
    <property type="project" value="UniProtKB-SubCell"/>
</dbReference>
<feature type="compositionally biased region" description="Acidic residues" evidence="7">
    <location>
        <begin position="2180"/>
        <end position="2189"/>
    </location>
</feature>
<feature type="region of interest" description="Disordered" evidence="7">
    <location>
        <begin position="1325"/>
        <end position="1351"/>
    </location>
</feature>
<evidence type="ECO:0000259" key="10">
    <source>
        <dbReference type="Pfam" id="PF06588"/>
    </source>
</evidence>
<feature type="transmembrane region" description="Helical" evidence="8">
    <location>
        <begin position="631"/>
        <end position="648"/>
    </location>
</feature>
<feature type="transmembrane region" description="Helical" evidence="8">
    <location>
        <begin position="358"/>
        <end position="379"/>
    </location>
</feature>
<name>A0A9P8A3I0_MORAP</name>
<evidence type="ECO:0000313" key="12">
    <source>
        <dbReference type="EMBL" id="KAG9321704.1"/>
    </source>
</evidence>
<dbReference type="EMBL" id="JAIFTL010000188">
    <property type="protein sequence ID" value="KAG9321704.1"/>
    <property type="molecule type" value="Genomic_DNA"/>
</dbReference>
<dbReference type="InterPro" id="IPR009737">
    <property type="entry name" value="Aim32/Apd1-like"/>
</dbReference>
<evidence type="ECO:0000256" key="5">
    <source>
        <dbReference type="ARBA" id="ARBA00022989"/>
    </source>
</evidence>
<keyword evidence="2" id="KW-0880">Kelch repeat</keyword>
<feature type="domain" description="Muskelin N-terminal" evidence="10">
    <location>
        <begin position="1082"/>
        <end position="1274"/>
    </location>
</feature>
<feature type="transmembrane region" description="Helical" evidence="8">
    <location>
        <begin position="654"/>
        <end position="674"/>
    </location>
</feature>
<feature type="region of interest" description="Disordered" evidence="7">
    <location>
        <begin position="1939"/>
        <end position="1977"/>
    </location>
</feature>
<evidence type="ECO:0000256" key="2">
    <source>
        <dbReference type="ARBA" id="ARBA00022441"/>
    </source>
</evidence>
<feature type="compositionally biased region" description="Basic and acidic residues" evidence="7">
    <location>
        <begin position="2190"/>
        <end position="2204"/>
    </location>
</feature>